<organism evidence="2 3">
    <name type="scientific">Cryptosporangium japonicum</name>
    <dbReference type="NCBI Taxonomy" id="80872"/>
    <lineage>
        <taxon>Bacteria</taxon>
        <taxon>Bacillati</taxon>
        <taxon>Actinomycetota</taxon>
        <taxon>Actinomycetes</taxon>
        <taxon>Cryptosporangiales</taxon>
        <taxon>Cryptosporangiaceae</taxon>
        <taxon>Cryptosporangium</taxon>
    </lineage>
</organism>
<name>A0ABP3ETB9_9ACTN</name>
<dbReference type="Proteomes" id="UP001500967">
    <property type="component" value="Unassembled WGS sequence"/>
</dbReference>
<keyword evidence="3" id="KW-1185">Reference proteome</keyword>
<dbReference type="RefSeq" id="WP_344653899.1">
    <property type="nucleotide sequence ID" value="NZ_BAAAGX010000037.1"/>
</dbReference>
<keyword evidence="1" id="KW-0812">Transmembrane</keyword>
<keyword evidence="1" id="KW-1133">Transmembrane helix</keyword>
<proteinExistence type="predicted"/>
<accession>A0ABP3ETB9</accession>
<evidence type="ECO:0000313" key="2">
    <source>
        <dbReference type="EMBL" id="GAA0277872.1"/>
    </source>
</evidence>
<evidence type="ECO:0000256" key="1">
    <source>
        <dbReference type="SAM" id="Phobius"/>
    </source>
</evidence>
<evidence type="ECO:0000313" key="3">
    <source>
        <dbReference type="Proteomes" id="UP001500967"/>
    </source>
</evidence>
<dbReference type="EMBL" id="BAAAGX010000037">
    <property type="protein sequence ID" value="GAA0277872.1"/>
    <property type="molecule type" value="Genomic_DNA"/>
</dbReference>
<gene>
    <name evidence="2" type="ORF">GCM10009539_77040</name>
</gene>
<feature type="transmembrane region" description="Helical" evidence="1">
    <location>
        <begin position="21"/>
        <end position="41"/>
    </location>
</feature>
<feature type="transmembrane region" description="Helical" evidence="1">
    <location>
        <begin position="53"/>
        <end position="75"/>
    </location>
</feature>
<sequence length="79" mass="8094">MAIQETTGGNRQDDGDSRVPRWLLLLVTVLAAAVLAQWAGILTAASGSSGVQAVTVGFLVFGGGVPAILKIIAFLGDRD</sequence>
<keyword evidence="1" id="KW-0472">Membrane</keyword>
<reference evidence="3" key="1">
    <citation type="journal article" date="2019" name="Int. J. Syst. Evol. Microbiol.">
        <title>The Global Catalogue of Microorganisms (GCM) 10K type strain sequencing project: providing services to taxonomists for standard genome sequencing and annotation.</title>
        <authorList>
            <consortium name="The Broad Institute Genomics Platform"/>
            <consortium name="The Broad Institute Genome Sequencing Center for Infectious Disease"/>
            <person name="Wu L."/>
            <person name="Ma J."/>
        </authorList>
    </citation>
    <scope>NUCLEOTIDE SEQUENCE [LARGE SCALE GENOMIC DNA]</scope>
    <source>
        <strain evidence="3">JCM 10425</strain>
    </source>
</reference>
<protein>
    <submittedName>
        <fullName evidence="2">Uncharacterized protein</fullName>
    </submittedName>
</protein>
<comment type="caution">
    <text evidence="2">The sequence shown here is derived from an EMBL/GenBank/DDBJ whole genome shotgun (WGS) entry which is preliminary data.</text>
</comment>